<proteinExistence type="predicted"/>
<dbReference type="InterPro" id="IPR032710">
    <property type="entry name" value="NTF2-like_dom_sf"/>
</dbReference>
<dbReference type="Gene3D" id="3.10.450.50">
    <property type="match status" value="1"/>
</dbReference>
<dbReference type="KEGG" id="lip:LI0999"/>
<accession>Q1MPM4</accession>
<evidence type="ECO:0000259" key="1">
    <source>
        <dbReference type="Pfam" id="PF24125"/>
    </source>
</evidence>
<dbReference type="RefSeq" id="WP_011527082.1">
    <property type="nucleotide sequence ID" value="NC_008011.1"/>
</dbReference>
<dbReference type="EMBL" id="AM180252">
    <property type="protein sequence ID" value="CAJ55053.1"/>
    <property type="molecule type" value="Genomic_DNA"/>
</dbReference>
<dbReference type="SUPFAM" id="SSF54427">
    <property type="entry name" value="NTF2-like"/>
    <property type="match status" value="1"/>
</dbReference>
<sequence>MEDAFFFTIGIHLTTFNTFISIKDIFQVNKIAIAEMHSSMIPGRRDNVSLRKPRNQEGTSYISQLKNRTVQWNDAWVKRSLTFFDFYWPEAYTVFQGIPFQEYKDKEVNSFKVNQWVDSFCGEIHVEKEAEYWVSWFHQYLRMPNSSIEGIRKLYWKENEQGELKIVGMKWIPQELDLESSYLESITSKITAFIEDWRFAWETGDVEKYAVYYAEDSIQGDRRGKDAIIEHKRSTWNTRKPKEVFLTGLRVMAVKDGIQVDMAQRFHDALAYSDKGIKTLLLRPTGKSWVIVREDWSEILQ</sequence>
<evidence type="ECO:0000313" key="3">
    <source>
        <dbReference type="Proteomes" id="UP000002430"/>
    </source>
</evidence>
<dbReference type="STRING" id="363253.LI0999"/>
<gene>
    <name evidence="2" type="ordered locus">LI0999</name>
</gene>
<dbReference type="eggNOG" id="COG4319">
    <property type="taxonomic scope" value="Bacteria"/>
</dbReference>
<dbReference type="InterPro" id="IPR056203">
    <property type="entry name" value="Cds6_C"/>
</dbReference>
<dbReference type="AlphaFoldDB" id="Q1MPM4"/>
<keyword evidence="3" id="KW-1185">Reference proteome</keyword>
<protein>
    <submittedName>
        <fullName evidence="2">Uncharacterized protein conserved in bacteria</fullName>
    </submittedName>
</protein>
<dbReference type="HOGENOM" id="CLU_923742_0_0_7"/>
<dbReference type="OrthoDB" id="9809748at2"/>
<dbReference type="Proteomes" id="UP000002430">
    <property type="component" value="Chromosome"/>
</dbReference>
<evidence type="ECO:0000313" key="2">
    <source>
        <dbReference type="EMBL" id="CAJ55053.1"/>
    </source>
</evidence>
<organism evidence="2 3">
    <name type="scientific">Lawsonia intracellularis (strain PHE/MN1-00)</name>
    <dbReference type="NCBI Taxonomy" id="363253"/>
    <lineage>
        <taxon>Bacteria</taxon>
        <taxon>Pseudomonadati</taxon>
        <taxon>Thermodesulfobacteriota</taxon>
        <taxon>Desulfovibrionia</taxon>
        <taxon>Desulfovibrionales</taxon>
        <taxon>Desulfovibrionaceae</taxon>
        <taxon>Lawsonia</taxon>
    </lineage>
</organism>
<reference evidence="2 3" key="1">
    <citation type="submission" date="2005-11" db="EMBL/GenBank/DDBJ databases">
        <title>The complete genome sequence of Lawsonia intracellularis: the causative agent of proliferative enteropathy.</title>
        <authorList>
            <person name="Kaur K."/>
            <person name="Zhang Q."/>
            <person name="Beckler D."/>
            <person name="Munir S."/>
            <person name="Li L."/>
            <person name="Kinsley K."/>
            <person name="Herron L."/>
            <person name="Peterson A."/>
            <person name="May B."/>
            <person name="Singh S."/>
            <person name="Gebhart C."/>
            <person name="Kapur V."/>
        </authorList>
    </citation>
    <scope>NUCLEOTIDE SEQUENCE [LARGE SCALE GENOMIC DNA]</scope>
    <source>
        <strain evidence="2 3">PHE/MN1-00</strain>
    </source>
</reference>
<feature type="domain" description="Cds6 C-terminal" evidence="1">
    <location>
        <begin position="190"/>
        <end position="294"/>
    </location>
</feature>
<name>Q1MPM4_LAWIP</name>
<dbReference type="Pfam" id="PF24125">
    <property type="entry name" value="Cds6_C"/>
    <property type="match status" value="1"/>
</dbReference>